<dbReference type="OrthoDB" id="881297at2"/>
<feature type="DNA-binding region" description="H-T-H motif" evidence="2">
    <location>
        <begin position="33"/>
        <end position="52"/>
    </location>
</feature>
<feature type="domain" description="HTH tetR-type" evidence="3">
    <location>
        <begin position="10"/>
        <end position="70"/>
    </location>
</feature>
<dbReference type="AlphaFoldDB" id="A0A3L7K742"/>
<accession>A0A3L7K742</accession>
<dbReference type="InterPro" id="IPR001647">
    <property type="entry name" value="HTH_TetR"/>
</dbReference>
<evidence type="ECO:0000313" key="5">
    <source>
        <dbReference type="Proteomes" id="UP000276770"/>
    </source>
</evidence>
<dbReference type="SUPFAM" id="SSF46689">
    <property type="entry name" value="Homeodomain-like"/>
    <property type="match status" value="1"/>
</dbReference>
<evidence type="ECO:0000259" key="3">
    <source>
        <dbReference type="PROSITE" id="PS50977"/>
    </source>
</evidence>
<dbReference type="Proteomes" id="UP000276770">
    <property type="component" value="Unassembled WGS sequence"/>
</dbReference>
<evidence type="ECO:0000313" key="4">
    <source>
        <dbReference type="EMBL" id="RLQ98119.1"/>
    </source>
</evidence>
<proteinExistence type="predicted"/>
<dbReference type="PROSITE" id="PS50977">
    <property type="entry name" value="HTH_TETR_2"/>
    <property type="match status" value="1"/>
</dbReference>
<protein>
    <submittedName>
        <fullName evidence="4">TetR/AcrR family transcriptional regulator</fullName>
    </submittedName>
</protein>
<name>A0A3L7K742_9BACI</name>
<comment type="caution">
    <text evidence="4">The sequence shown here is derived from an EMBL/GenBank/DDBJ whole genome shotgun (WGS) entry which is preliminary data.</text>
</comment>
<dbReference type="Pfam" id="PF00440">
    <property type="entry name" value="TetR_N"/>
    <property type="match status" value="1"/>
</dbReference>
<dbReference type="PROSITE" id="PS01081">
    <property type="entry name" value="HTH_TETR_1"/>
    <property type="match status" value="1"/>
</dbReference>
<keyword evidence="1 2" id="KW-0238">DNA-binding</keyword>
<evidence type="ECO:0000256" key="1">
    <source>
        <dbReference type="ARBA" id="ARBA00023125"/>
    </source>
</evidence>
<dbReference type="InterPro" id="IPR023772">
    <property type="entry name" value="DNA-bd_HTH_TetR-type_CS"/>
</dbReference>
<dbReference type="EMBL" id="RCVZ01000001">
    <property type="protein sequence ID" value="RLQ98119.1"/>
    <property type="molecule type" value="Genomic_DNA"/>
</dbReference>
<gene>
    <name evidence="4" type="ORF">D9X91_01655</name>
</gene>
<dbReference type="Gene3D" id="1.10.357.10">
    <property type="entry name" value="Tetracycline Repressor, domain 2"/>
    <property type="match status" value="1"/>
</dbReference>
<dbReference type="GO" id="GO:0003677">
    <property type="term" value="F:DNA binding"/>
    <property type="evidence" value="ECO:0007669"/>
    <property type="project" value="UniProtKB-UniRule"/>
</dbReference>
<organism evidence="4 5">
    <name type="scientific">Falsibacillus albus</name>
    <dbReference type="NCBI Taxonomy" id="2478915"/>
    <lineage>
        <taxon>Bacteria</taxon>
        <taxon>Bacillati</taxon>
        <taxon>Bacillota</taxon>
        <taxon>Bacilli</taxon>
        <taxon>Bacillales</taxon>
        <taxon>Bacillaceae</taxon>
        <taxon>Falsibacillus</taxon>
    </lineage>
</organism>
<sequence length="220" mass="25540">MRKLEPEDKQKMRRIYAGKVLNAVRTKGFTPLTIQDLSTLMNISRASLYNYFSSKEDVVMELTYYCLSYIEEAGETILNEEIPYPIRLQKVFEQAVISAFYTSSIYMDDLKRNCMSLYNEKLHSRKKRLDVVQEFYLKGMDAGAFHRLNPSILIMQDEVVLEKMLNTAYLAREGLTLENALIDYYEAKSTQIVKSGLNYDHENGRIKEIADHILSKMAES</sequence>
<dbReference type="InterPro" id="IPR009057">
    <property type="entry name" value="Homeodomain-like_sf"/>
</dbReference>
<evidence type="ECO:0000256" key="2">
    <source>
        <dbReference type="PROSITE-ProRule" id="PRU00335"/>
    </source>
</evidence>
<keyword evidence="5" id="KW-1185">Reference proteome</keyword>
<dbReference type="RefSeq" id="WP_121678809.1">
    <property type="nucleotide sequence ID" value="NZ_RCVZ01000001.1"/>
</dbReference>
<reference evidence="4 5" key="1">
    <citation type="submission" date="2018-10" db="EMBL/GenBank/DDBJ databases">
        <title>Falsibacillus sp. genome draft.</title>
        <authorList>
            <person name="Shi S."/>
        </authorList>
    </citation>
    <scope>NUCLEOTIDE SEQUENCE [LARGE SCALE GENOMIC DNA]</scope>
    <source>
        <strain evidence="4 5">GY 10110</strain>
    </source>
</reference>